<protein>
    <submittedName>
        <fullName evidence="1">Uncharacterized protein</fullName>
    </submittedName>
</protein>
<dbReference type="EMBL" id="BRLH01000014">
    <property type="protein sequence ID" value="GKX57357.1"/>
    <property type="molecule type" value="Genomic_DNA"/>
</dbReference>
<dbReference type="Proteomes" id="UP001058124">
    <property type="component" value="Unassembled WGS sequence"/>
</dbReference>
<proteinExistence type="predicted"/>
<comment type="caution">
    <text evidence="1">The sequence shown here is derived from an EMBL/GenBank/DDBJ whole genome shotgun (WGS) entry which is preliminary data.</text>
</comment>
<evidence type="ECO:0000313" key="2">
    <source>
        <dbReference type="Proteomes" id="UP001058124"/>
    </source>
</evidence>
<gene>
    <name evidence="1" type="ORF">SOASR030_34690</name>
</gene>
<name>A0AAV5N996_9GAMM</name>
<reference evidence="1" key="1">
    <citation type="submission" date="2022-06" db="EMBL/GenBank/DDBJ databases">
        <title>Draft genome sequences of Leminorella grimontii str. JCM5902.</title>
        <authorList>
            <person name="Wakabayashi Y."/>
            <person name="Kojima K."/>
        </authorList>
    </citation>
    <scope>NUCLEOTIDE SEQUENCE</scope>
    <source>
        <strain evidence="1">JCM 5902</strain>
    </source>
</reference>
<organism evidence="1 2">
    <name type="scientific">Leminorella grimontii</name>
    <dbReference type="NCBI Taxonomy" id="82981"/>
    <lineage>
        <taxon>Bacteria</taxon>
        <taxon>Pseudomonadati</taxon>
        <taxon>Pseudomonadota</taxon>
        <taxon>Gammaproteobacteria</taxon>
        <taxon>Enterobacterales</taxon>
        <taxon>Budviciaceae</taxon>
        <taxon>Leminorella</taxon>
    </lineage>
</organism>
<keyword evidence="2" id="KW-1185">Reference proteome</keyword>
<evidence type="ECO:0000313" key="1">
    <source>
        <dbReference type="EMBL" id="GKX57357.1"/>
    </source>
</evidence>
<sequence>MSIHSMLFKTEQAVKILNINYQPIPFSKMKINYKDGNIERQLSLDPNNFFGFTFHDE</sequence>
<accession>A0AAV5N996</accession>
<dbReference type="AlphaFoldDB" id="A0AAV5N996"/>